<organism evidence="2 3">
    <name type="scientific">Pseudomonas citronellolis</name>
    <dbReference type="NCBI Taxonomy" id="53408"/>
    <lineage>
        <taxon>Bacteria</taxon>
        <taxon>Pseudomonadati</taxon>
        <taxon>Pseudomonadota</taxon>
        <taxon>Gammaproteobacteria</taxon>
        <taxon>Pseudomonadales</taxon>
        <taxon>Pseudomonadaceae</taxon>
        <taxon>Pseudomonas</taxon>
    </lineage>
</organism>
<evidence type="ECO:0000313" key="3">
    <source>
        <dbReference type="Proteomes" id="UP000077748"/>
    </source>
</evidence>
<protein>
    <submittedName>
        <fullName evidence="2">Alginate lyase</fullName>
    </submittedName>
</protein>
<dbReference type="Proteomes" id="UP000077748">
    <property type="component" value="Chromosome"/>
</dbReference>
<name>A0A1A9K964_9PSED</name>
<dbReference type="SUPFAM" id="SSF49899">
    <property type="entry name" value="Concanavalin A-like lectins/glucanases"/>
    <property type="match status" value="1"/>
</dbReference>
<dbReference type="RefSeq" id="WP_009618066.1">
    <property type="nucleotide sequence ID" value="NZ_CP015878.1"/>
</dbReference>
<dbReference type="InterPro" id="IPR014895">
    <property type="entry name" value="Alginate_lyase_2"/>
</dbReference>
<evidence type="ECO:0000259" key="1">
    <source>
        <dbReference type="Pfam" id="PF08787"/>
    </source>
</evidence>
<dbReference type="GO" id="GO:0016829">
    <property type="term" value="F:lyase activity"/>
    <property type="evidence" value="ECO:0007669"/>
    <property type="project" value="UniProtKB-KW"/>
</dbReference>
<dbReference type="Pfam" id="PF08787">
    <property type="entry name" value="Alginate_lyase2"/>
    <property type="match status" value="1"/>
</dbReference>
<gene>
    <name evidence="2" type="ORF">A9C11_06305</name>
</gene>
<dbReference type="EMBL" id="CP015878">
    <property type="protein sequence ID" value="ANI13620.1"/>
    <property type="molecule type" value="Genomic_DNA"/>
</dbReference>
<sequence length="224" mass="24524">MSVNIDNLTIGLPVPRSATNPVALEIPGSQALQQYPELVTRLPDGSVQFTAPTLGASSKSTQRTRCEWKEAKYWLLESAREHSNRQEMTLTRVNSAQKVVISQMHVLNDDSPVVKVFWNKGKITLGFRQHFDQPDPVSSTVLDKVPLGARFSILIHATASAVITVQASCDGRTSNLAPMTLDPDWAGHAFDFHGGVYNQVDYTSATLATDGSVCIIHDLQLSHV</sequence>
<accession>A0A1A9K964</accession>
<keyword evidence="2" id="KW-0456">Lyase</keyword>
<reference evidence="2 3" key="1">
    <citation type="submission" date="2016-05" db="EMBL/GenBank/DDBJ databases">
        <title>Genome Sequence of Pseudomonas citronellolis Strain SJTE-3, an Estrogens and Persistent Organic Pollutants degradation strain.</title>
        <authorList>
            <person name="Liang R."/>
        </authorList>
    </citation>
    <scope>NUCLEOTIDE SEQUENCE [LARGE SCALE GENOMIC DNA]</scope>
    <source>
        <strain evidence="2 3">SJTE-3</strain>
    </source>
</reference>
<evidence type="ECO:0000313" key="2">
    <source>
        <dbReference type="EMBL" id="ANI13620.1"/>
    </source>
</evidence>
<dbReference type="AlphaFoldDB" id="A0A1A9K964"/>
<dbReference type="Gene3D" id="2.60.120.200">
    <property type="match status" value="1"/>
</dbReference>
<dbReference type="InterPro" id="IPR013320">
    <property type="entry name" value="ConA-like_dom_sf"/>
</dbReference>
<proteinExistence type="predicted"/>
<feature type="domain" description="Alginate lyase 2" evidence="1">
    <location>
        <begin position="3"/>
        <end position="223"/>
    </location>
</feature>